<dbReference type="Proteomes" id="UP000006906">
    <property type="component" value="Chromosome 6"/>
</dbReference>
<keyword evidence="4" id="KW-1185">Reference proteome</keyword>
<dbReference type="ExpressionAtlas" id="A0A2K3DPY3">
    <property type="expression patterns" value="baseline"/>
</dbReference>
<reference evidence="3 4" key="1">
    <citation type="journal article" date="2007" name="Science">
        <title>The Chlamydomonas genome reveals the evolution of key animal and plant functions.</title>
        <authorList>
            <person name="Merchant S.S."/>
            <person name="Prochnik S.E."/>
            <person name="Vallon O."/>
            <person name="Harris E.H."/>
            <person name="Karpowicz S.J."/>
            <person name="Witman G.B."/>
            <person name="Terry A."/>
            <person name="Salamov A."/>
            <person name="Fritz-Laylin L.K."/>
            <person name="Marechal-Drouard L."/>
            <person name="Marshall W.F."/>
            <person name="Qu L.H."/>
            <person name="Nelson D.R."/>
            <person name="Sanderfoot A.A."/>
            <person name="Spalding M.H."/>
            <person name="Kapitonov V.V."/>
            <person name="Ren Q."/>
            <person name="Ferris P."/>
            <person name="Lindquist E."/>
            <person name="Shapiro H."/>
            <person name="Lucas S.M."/>
            <person name="Grimwood J."/>
            <person name="Schmutz J."/>
            <person name="Cardol P."/>
            <person name="Cerutti H."/>
            <person name="Chanfreau G."/>
            <person name="Chen C.L."/>
            <person name="Cognat V."/>
            <person name="Croft M.T."/>
            <person name="Dent R."/>
            <person name="Dutcher S."/>
            <person name="Fernandez E."/>
            <person name="Fukuzawa H."/>
            <person name="Gonzalez-Ballester D."/>
            <person name="Gonzalez-Halphen D."/>
            <person name="Hallmann A."/>
            <person name="Hanikenne M."/>
            <person name="Hippler M."/>
            <person name="Inwood W."/>
            <person name="Jabbari K."/>
            <person name="Kalanon M."/>
            <person name="Kuras R."/>
            <person name="Lefebvre P.A."/>
            <person name="Lemaire S.D."/>
            <person name="Lobanov A.V."/>
            <person name="Lohr M."/>
            <person name="Manuell A."/>
            <person name="Meier I."/>
            <person name="Mets L."/>
            <person name="Mittag M."/>
            <person name="Mittelmeier T."/>
            <person name="Moroney J.V."/>
            <person name="Moseley J."/>
            <person name="Napoli C."/>
            <person name="Nedelcu A.M."/>
            <person name="Niyogi K."/>
            <person name="Novoselov S.V."/>
            <person name="Paulsen I.T."/>
            <person name="Pazour G."/>
            <person name="Purton S."/>
            <person name="Ral J.P."/>
            <person name="Riano-Pachon D.M."/>
            <person name="Riekhof W."/>
            <person name="Rymarquis L."/>
            <person name="Schroda M."/>
            <person name="Stern D."/>
            <person name="Umen J."/>
            <person name="Willows R."/>
            <person name="Wilson N."/>
            <person name="Zimmer S.L."/>
            <person name="Allmer J."/>
            <person name="Balk J."/>
            <person name="Bisova K."/>
            <person name="Chen C.J."/>
            <person name="Elias M."/>
            <person name="Gendler K."/>
            <person name="Hauser C."/>
            <person name="Lamb M.R."/>
            <person name="Ledford H."/>
            <person name="Long J.C."/>
            <person name="Minagawa J."/>
            <person name="Page M.D."/>
            <person name="Pan J."/>
            <person name="Pootakham W."/>
            <person name="Roje S."/>
            <person name="Rose A."/>
            <person name="Stahlberg E."/>
            <person name="Terauchi A.M."/>
            <person name="Yang P."/>
            <person name="Ball S."/>
            <person name="Bowler C."/>
            <person name="Dieckmann C.L."/>
            <person name="Gladyshev V.N."/>
            <person name="Green P."/>
            <person name="Jorgensen R."/>
            <person name="Mayfield S."/>
            <person name="Mueller-Roeber B."/>
            <person name="Rajamani S."/>
            <person name="Sayre R.T."/>
            <person name="Brokstein P."/>
            <person name="Dubchak I."/>
            <person name="Goodstein D."/>
            <person name="Hornick L."/>
            <person name="Huang Y.W."/>
            <person name="Jhaveri J."/>
            <person name="Luo Y."/>
            <person name="Martinez D."/>
            <person name="Ngau W.C."/>
            <person name="Otillar B."/>
            <person name="Poliakov A."/>
            <person name="Porter A."/>
            <person name="Szajkowski L."/>
            <person name="Werner G."/>
            <person name="Zhou K."/>
            <person name="Grigoriev I.V."/>
            <person name="Rokhsar D.S."/>
            <person name="Grossman A.R."/>
        </authorList>
    </citation>
    <scope>NUCLEOTIDE SEQUENCE [LARGE SCALE GENOMIC DNA]</scope>
    <source>
        <strain evidence="4">CC-503</strain>
    </source>
</reference>
<dbReference type="OrthoDB" id="542456at2759"/>
<dbReference type="RefSeq" id="XP_042924046.1">
    <property type="nucleotide sequence ID" value="XM_043063340.1"/>
</dbReference>
<keyword evidence="1" id="KW-0175">Coiled coil</keyword>
<evidence type="ECO:0000256" key="2">
    <source>
        <dbReference type="SAM" id="MobiDB-lite"/>
    </source>
</evidence>
<name>A0A2K3DPY3_CHLRE</name>
<dbReference type="GeneID" id="5721004"/>
<dbReference type="AlphaFoldDB" id="A0A2K3DPY3"/>
<proteinExistence type="predicted"/>
<evidence type="ECO:0000313" key="3">
    <source>
        <dbReference type="EMBL" id="PNW82604.1"/>
    </source>
</evidence>
<evidence type="ECO:0000256" key="1">
    <source>
        <dbReference type="SAM" id="Coils"/>
    </source>
</evidence>
<gene>
    <name evidence="3" type="ORF">CHLRE_06g285800v5</name>
</gene>
<evidence type="ECO:0000313" key="4">
    <source>
        <dbReference type="Proteomes" id="UP000006906"/>
    </source>
</evidence>
<protein>
    <submittedName>
        <fullName evidence="3">Uncharacterized protein</fullName>
    </submittedName>
</protein>
<feature type="compositionally biased region" description="Gly residues" evidence="2">
    <location>
        <begin position="90"/>
        <end position="105"/>
    </location>
</feature>
<feature type="region of interest" description="Disordered" evidence="2">
    <location>
        <begin position="75"/>
        <end position="107"/>
    </location>
</feature>
<dbReference type="PaxDb" id="3055-EDP01741"/>
<organism evidence="3 4">
    <name type="scientific">Chlamydomonas reinhardtii</name>
    <name type="common">Chlamydomonas smithii</name>
    <dbReference type="NCBI Taxonomy" id="3055"/>
    <lineage>
        <taxon>Eukaryota</taxon>
        <taxon>Viridiplantae</taxon>
        <taxon>Chlorophyta</taxon>
        <taxon>core chlorophytes</taxon>
        <taxon>Chlorophyceae</taxon>
        <taxon>CS clade</taxon>
        <taxon>Chlamydomonadales</taxon>
        <taxon>Chlamydomonadaceae</taxon>
        <taxon>Chlamydomonas</taxon>
    </lineage>
</organism>
<feature type="coiled-coil region" evidence="1">
    <location>
        <begin position="3"/>
        <end position="37"/>
    </location>
</feature>
<dbReference type="Gramene" id="PNW82604">
    <property type="protein sequence ID" value="PNW82604"/>
    <property type="gene ID" value="CHLRE_06g285800v5"/>
</dbReference>
<dbReference type="EMBL" id="CM008967">
    <property type="protein sequence ID" value="PNW82604.1"/>
    <property type="molecule type" value="Genomic_DNA"/>
</dbReference>
<dbReference type="KEGG" id="cre:CHLRE_06g285800v5"/>
<accession>A0A2K3DPY3</accession>
<sequence>MELNELQEQLQRKAEELQRAEAESLRLRQRLKLLETILPVREQQIRLLQSEAAHPSNGAATAPPAARQRLTITELAPSDSDASSVDMGFSPGGGGSGEGGSGGAGSSVAISVSAEGRYLLDERGQVVLVPLQAPPHGGAGEIMQRFMAIWNRDVREAALLLAAHDVRPHDPTPAMKLGQLQDENWPLLCAMWRHYPSLLKDVCRRNMDTGRLEDPPPGHWAAVVRGLRPTPEQRAACVAALDLYRERMGPALQERKSLAHQMSAALAQAEGQRNAATAAAVGAETGQPTHQVLGRLGGWSPDGVPGANDSASGCSSSGGGGCSSGGKDVTLEFMSAAQSLQRNVATETHCMGVVYDFLGAGVFGVVQMKRMSVLSHPFFPDILAVLTAVEDMEQQGGGGGPQQT</sequence>
<dbReference type="InParanoid" id="A0A2K3DPY3"/>